<dbReference type="AlphaFoldDB" id="A0A7T4A175"/>
<feature type="domain" description="Aldehyde dehydrogenase" evidence="3">
    <location>
        <begin position="23"/>
        <end position="292"/>
    </location>
</feature>
<dbReference type="EMBL" id="CP065989">
    <property type="protein sequence ID" value="QQB15421.1"/>
    <property type="molecule type" value="Genomic_DNA"/>
</dbReference>
<dbReference type="Gene3D" id="3.40.605.10">
    <property type="entry name" value="Aldehyde Dehydrogenase, Chain A, domain 1"/>
    <property type="match status" value="2"/>
</dbReference>
<protein>
    <submittedName>
        <fullName evidence="4">Aldehyde dehydrogenase (NADP(+))</fullName>
    </submittedName>
</protein>
<keyword evidence="1" id="KW-0560">Oxidoreductase</keyword>
<name>A0A7T4A175_9MICO</name>
<dbReference type="InterPro" id="IPR016161">
    <property type="entry name" value="Ald_DH/histidinol_DH"/>
</dbReference>
<dbReference type="GO" id="GO:0016620">
    <property type="term" value="F:oxidoreductase activity, acting on the aldehyde or oxo group of donors, NAD or NADP as acceptor"/>
    <property type="evidence" value="ECO:0007669"/>
    <property type="project" value="InterPro"/>
</dbReference>
<evidence type="ECO:0000256" key="1">
    <source>
        <dbReference type="ARBA" id="ARBA00023002"/>
    </source>
</evidence>
<dbReference type="Pfam" id="PF00171">
    <property type="entry name" value="Aldedh"/>
    <property type="match status" value="1"/>
</dbReference>
<evidence type="ECO:0000259" key="3">
    <source>
        <dbReference type="Pfam" id="PF00171"/>
    </source>
</evidence>
<dbReference type="Proteomes" id="UP000595374">
    <property type="component" value="Chromosome"/>
</dbReference>
<dbReference type="PANTHER" id="PTHR43353:SF3">
    <property type="entry name" value="ALDEHYDE DEHYDROGENASE-RELATED"/>
    <property type="match status" value="1"/>
</dbReference>
<reference evidence="4 5" key="1">
    <citation type="submission" date="2020-12" db="EMBL/GenBank/DDBJ databases">
        <title>FDA dAtabase for Regulatory Grade micrObial Sequences (FDA-ARGOS): Supporting development and validation of Infectious Disease Dx tests.</title>
        <authorList>
            <person name="Sproer C."/>
            <person name="Gronow S."/>
            <person name="Severitt S."/>
            <person name="Schroder I."/>
            <person name="Tallon L."/>
            <person name="Sadzewicz L."/>
            <person name="Zhao X."/>
            <person name="Boylan J."/>
            <person name="Ott S."/>
            <person name="Bowen H."/>
            <person name="Vavikolanu K."/>
            <person name="Mehta A."/>
            <person name="Aluvathingal J."/>
            <person name="Nadendla S."/>
            <person name="Lowell S."/>
            <person name="Myers T."/>
            <person name="Yan Y."/>
            <person name="Sichtig H."/>
        </authorList>
    </citation>
    <scope>NUCLEOTIDE SEQUENCE [LARGE SCALE GENOMIC DNA]</scope>
    <source>
        <strain evidence="4 5">FDAARGOS_990</strain>
    </source>
</reference>
<dbReference type="InterPro" id="IPR050740">
    <property type="entry name" value="Aldehyde_DH_Superfamily"/>
</dbReference>
<accession>A0A7T4A175</accession>
<feature type="compositionally biased region" description="Low complexity" evidence="2">
    <location>
        <begin position="1"/>
        <end position="21"/>
    </location>
</feature>
<dbReference type="InterPro" id="IPR015590">
    <property type="entry name" value="Aldehyde_DH_dom"/>
</dbReference>
<proteinExistence type="predicted"/>
<organism evidence="4 5">
    <name type="scientific">Brevibacterium casei</name>
    <dbReference type="NCBI Taxonomy" id="33889"/>
    <lineage>
        <taxon>Bacteria</taxon>
        <taxon>Bacillati</taxon>
        <taxon>Actinomycetota</taxon>
        <taxon>Actinomycetes</taxon>
        <taxon>Micrococcales</taxon>
        <taxon>Brevibacteriaceae</taxon>
        <taxon>Brevibacterium</taxon>
    </lineage>
</organism>
<dbReference type="InterPro" id="IPR044151">
    <property type="entry name" value="ALDH_KGSADH"/>
</dbReference>
<gene>
    <name evidence="4" type="ORF">I6H47_05625</name>
</gene>
<dbReference type="SUPFAM" id="SSF53720">
    <property type="entry name" value="ALDH-like"/>
    <property type="match status" value="1"/>
</dbReference>
<evidence type="ECO:0000313" key="5">
    <source>
        <dbReference type="Proteomes" id="UP000595374"/>
    </source>
</evidence>
<dbReference type="CDD" id="cd07129">
    <property type="entry name" value="ALDH_KGSADH"/>
    <property type="match status" value="1"/>
</dbReference>
<sequence>MTTDTTTATSAPGSSRPTASALSPDLERIVAAAAAAAPAFAATAPADRADALTAVADALEAARDTLVPIAMRETGLSEARLTGELTRTAVQLRMFAATLREGAYVDARIDPADDAFALGARPDVRRVHVPVGPVLNFAASNFPFAFSVAGGDSAAALAAGCPLIVKAHSGHPELSDATAAVVDGALTAAGMPAGVFALIHGQEAGTAVLEDERIKAGSFTGSIRAGRLLADIAAARPTPIPFFGELGSVNPVFVTEAALTEAGPDIAAGYVTSVSGSAGQLCTKPGFLFAPPDHGLDEDIATAAGAVEEHRLLNPGIARGFAERRDAILAVPGVRVIAEGGLRIDDDGQGWARPTLVALSLEDFRAHREALLDEAFGPLSIIVEVPAGTSYAELVPEFFAGNLTATLHLSTAETAGETEDQGRLGELVDAVSRQVGRVLFGGWPTGVAVTPAMQHGGPWPATTNDASTSVGSAAIQRFLRPVAFQNAPAAFLPAALQDANPLGLPQAVSPAGASTTWG</sequence>
<dbReference type="RefSeq" id="WP_137826687.1">
    <property type="nucleotide sequence ID" value="NZ_CP065989.1"/>
</dbReference>
<evidence type="ECO:0000256" key="2">
    <source>
        <dbReference type="SAM" id="MobiDB-lite"/>
    </source>
</evidence>
<evidence type="ECO:0000313" key="4">
    <source>
        <dbReference type="EMBL" id="QQB15421.1"/>
    </source>
</evidence>
<feature type="region of interest" description="Disordered" evidence="2">
    <location>
        <begin position="1"/>
        <end position="22"/>
    </location>
</feature>
<dbReference type="PANTHER" id="PTHR43353">
    <property type="entry name" value="SUCCINATE-SEMIALDEHYDE DEHYDROGENASE, MITOCHONDRIAL"/>
    <property type="match status" value="1"/>
</dbReference>
<dbReference type="InterPro" id="IPR016162">
    <property type="entry name" value="Ald_DH_N"/>
</dbReference>